<keyword evidence="2" id="KW-1185">Reference proteome</keyword>
<reference evidence="1" key="1">
    <citation type="submission" date="2020-09" db="EMBL/GenBank/DDBJ databases">
        <authorList>
            <person name="Kikuchi T."/>
        </authorList>
    </citation>
    <scope>NUCLEOTIDE SEQUENCE</scope>
    <source>
        <strain evidence="1">Ka4C1</strain>
    </source>
</reference>
<sequence>MALQIALTSRVNVVHQRCKHTVNIHAVFADQRQPQLPHQPKDVLTELQTALTSRVNAVHRKCRHTNALMEPQIALNSRANAEPLR</sequence>
<gene>
    <name evidence="1" type="ORF">BXYJ_LOCUS8114</name>
</gene>
<dbReference type="Proteomes" id="UP000582659">
    <property type="component" value="Unassembled WGS sequence"/>
</dbReference>
<protein>
    <submittedName>
        <fullName evidence="1">(pine wood nematode) hypothetical protein</fullName>
    </submittedName>
</protein>
<dbReference type="EMBL" id="CAJFCV020000004">
    <property type="protein sequence ID" value="CAG9113381.1"/>
    <property type="molecule type" value="Genomic_DNA"/>
</dbReference>
<dbReference type="EMBL" id="CAJFDI010000004">
    <property type="protein sequence ID" value="CAD5224579.1"/>
    <property type="molecule type" value="Genomic_DNA"/>
</dbReference>
<evidence type="ECO:0000313" key="1">
    <source>
        <dbReference type="EMBL" id="CAD5224579.1"/>
    </source>
</evidence>
<dbReference type="SMR" id="A0A811LBE2"/>
<evidence type="ECO:0000313" key="2">
    <source>
        <dbReference type="Proteomes" id="UP000659654"/>
    </source>
</evidence>
<comment type="caution">
    <text evidence="1">The sequence shown here is derived from an EMBL/GenBank/DDBJ whole genome shotgun (WGS) entry which is preliminary data.</text>
</comment>
<dbReference type="Proteomes" id="UP000659654">
    <property type="component" value="Unassembled WGS sequence"/>
</dbReference>
<dbReference type="AlphaFoldDB" id="A0A811LBE2"/>
<accession>A0A811LBE2</accession>
<proteinExistence type="predicted"/>
<organism evidence="1 2">
    <name type="scientific">Bursaphelenchus xylophilus</name>
    <name type="common">Pinewood nematode worm</name>
    <name type="synonym">Aphelenchoides xylophilus</name>
    <dbReference type="NCBI Taxonomy" id="6326"/>
    <lineage>
        <taxon>Eukaryota</taxon>
        <taxon>Metazoa</taxon>
        <taxon>Ecdysozoa</taxon>
        <taxon>Nematoda</taxon>
        <taxon>Chromadorea</taxon>
        <taxon>Rhabditida</taxon>
        <taxon>Tylenchina</taxon>
        <taxon>Tylenchomorpha</taxon>
        <taxon>Aphelenchoidea</taxon>
        <taxon>Aphelenchoididae</taxon>
        <taxon>Bursaphelenchus</taxon>
    </lineage>
</organism>
<name>A0A811LBE2_BURXY</name>